<protein>
    <recommendedName>
        <fullName evidence="3">DUF559 domain-containing protein</fullName>
    </recommendedName>
</protein>
<organism evidence="1 2">
    <name type="scientific">Cohnella phaseoli</name>
    <dbReference type="NCBI Taxonomy" id="456490"/>
    <lineage>
        <taxon>Bacteria</taxon>
        <taxon>Bacillati</taxon>
        <taxon>Bacillota</taxon>
        <taxon>Bacilli</taxon>
        <taxon>Bacillales</taxon>
        <taxon>Paenibacillaceae</taxon>
        <taxon>Cohnella</taxon>
    </lineage>
</organism>
<reference evidence="1 2" key="1">
    <citation type="submission" date="2018-07" db="EMBL/GenBank/DDBJ databases">
        <title>Genomic Encyclopedia of Type Strains, Phase III (KMG-III): the genomes of soil and plant-associated and newly described type strains.</title>
        <authorList>
            <person name="Whitman W."/>
        </authorList>
    </citation>
    <scope>NUCLEOTIDE SEQUENCE [LARGE SCALE GENOMIC DNA]</scope>
    <source>
        <strain evidence="1 2">CECT 7287</strain>
    </source>
</reference>
<name>A0A3D9JMS7_9BACL</name>
<gene>
    <name evidence="1" type="ORF">DFP98_11536</name>
</gene>
<evidence type="ECO:0008006" key="3">
    <source>
        <dbReference type="Google" id="ProtNLM"/>
    </source>
</evidence>
<sequence>MEQKAKVVTDEKFETAYGKWMDEQQARSTNERRKRLAEKDRHAENLFLYHVWWLSFKNFVGLSAEYEVNDFKDGRRYLDFAYHSVGFKICIEIDGYGTHWKNIDQHKFSDHLIRQNHLVLDSWIVLRFSYDDVRDRPRRCQQIVQQLFGKLSGLIPVQLAPVEKALYDLACGSNDPIAPSQAANRLGIHRKTAAKHLRKLSEKGMLMPIGSSLKDKPARISRYQAVFEDFHGFQVQ</sequence>
<evidence type="ECO:0000313" key="2">
    <source>
        <dbReference type="Proteomes" id="UP000256977"/>
    </source>
</evidence>
<accession>A0A3D9JMS7</accession>
<comment type="caution">
    <text evidence="1">The sequence shown here is derived from an EMBL/GenBank/DDBJ whole genome shotgun (WGS) entry which is preliminary data.</text>
</comment>
<proteinExistence type="predicted"/>
<dbReference type="EMBL" id="QRDZ01000015">
    <property type="protein sequence ID" value="RED75421.1"/>
    <property type="molecule type" value="Genomic_DNA"/>
</dbReference>
<evidence type="ECO:0000313" key="1">
    <source>
        <dbReference type="EMBL" id="RED75421.1"/>
    </source>
</evidence>
<dbReference type="RefSeq" id="WP_181917788.1">
    <property type="nucleotide sequence ID" value="NZ_QRDZ01000015.1"/>
</dbReference>
<dbReference type="AlphaFoldDB" id="A0A3D9JMS7"/>
<keyword evidence="2" id="KW-1185">Reference proteome</keyword>
<dbReference type="Proteomes" id="UP000256977">
    <property type="component" value="Unassembled WGS sequence"/>
</dbReference>